<keyword evidence="2 6" id="KW-0489">Methyltransferase</keyword>
<evidence type="ECO:0000313" key="6">
    <source>
        <dbReference type="EMBL" id="NVO58472.1"/>
    </source>
</evidence>
<evidence type="ECO:0000256" key="2">
    <source>
        <dbReference type="ARBA" id="ARBA00022603"/>
    </source>
</evidence>
<evidence type="ECO:0000256" key="4">
    <source>
        <dbReference type="PIRNR" id="PIRNR037567"/>
    </source>
</evidence>
<accession>A0ABX2PZG2</accession>
<dbReference type="EC" id="2.1.1.-" evidence="4"/>
<evidence type="ECO:0000256" key="1">
    <source>
        <dbReference type="ARBA" id="ARBA00007137"/>
    </source>
</evidence>
<comment type="caution">
    <text evidence="6">The sequence shown here is derived from an EMBL/GenBank/DDBJ whole genome shotgun (WGS) entry which is preliminary data.</text>
</comment>
<dbReference type="InterPro" id="IPR038601">
    <property type="entry name" value="MttB-like_sf"/>
</dbReference>
<comment type="similarity">
    <text evidence="1 4">Belongs to the trimethylamine methyltransferase family.</text>
</comment>
<evidence type="ECO:0000256" key="5">
    <source>
        <dbReference type="SAM" id="MobiDB-lite"/>
    </source>
</evidence>
<protein>
    <recommendedName>
        <fullName evidence="4">Methyltransferase</fullName>
        <ecNumber evidence="4">2.1.1.-</ecNumber>
    </recommendedName>
</protein>
<dbReference type="EMBL" id="JABXWT010000027">
    <property type="protein sequence ID" value="NVO58472.1"/>
    <property type="molecule type" value="Genomic_DNA"/>
</dbReference>
<reference evidence="6 7" key="1">
    <citation type="submission" date="2020-06" db="EMBL/GenBank/DDBJ databases">
        <authorList>
            <person name="Cao W.R."/>
        </authorList>
    </citation>
    <scope>NUCLEOTIDE SEQUENCE [LARGE SCALE GENOMIC DNA]</scope>
    <source>
        <strain evidence="6 7">B1Z28</strain>
    </source>
</reference>
<gene>
    <name evidence="6" type="ORF">HW561_22065</name>
</gene>
<dbReference type="RefSeq" id="WP_176867513.1">
    <property type="nucleotide sequence ID" value="NZ_JABXWT010000027.1"/>
</dbReference>
<name>A0ABX2PZG2_9RHOB</name>
<dbReference type="GO" id="GO:0032259">
    <property type="term" value="P:methylation"/>
    <property type="evidence" value="ECO:0007669"/>
    <property type="project" value="UniProtKB-KW"/>
</dbReference>
<sequence length="528" mass="56376">MHTADTILTARPRRRGNARAAKLAARNSNAEPTASVVKSGQAGGKLSPLSRSDIARIYDTALDLLENIGMADATPEVTELAVMAGCHVDDTGRLRLPRALVEDVIAGAAREYTIHGRDPKHDLQIGKDRVHFSTCGEAVQTLDLGTRDYRPSSLRDVYDFARLADALEHIHMFAQTVISNELSEDVLLHDTNVAYALLSATTKHASMAVMDACSVDDVFAIAHMFAGGEEAFRKRPFFSVGQCPVVSPLKYGVENSDALVKAIKYGAPVEFAVVPQSGATGPAALAGNLALSTAEALAGLVLVNLVSKGHPASVGNWPFVSDLRTGAFSGGSGEEAIMAAAAAQIINFLDLPSHTAAGMSDSKLPDAQAGYEKALANTLAGMSGCNLIYESAGMLGSLMCCSFEAMVIDNDMLGSIQRSLRGIEVTDETLSFEVIKEAALGPGHFLGNQQTLELMETEYLYPKIANRETYDQWHSSGAKTTREAAADIAKEILENHFPVDVAPDLDAAVRARYDIRLTAEVMRPGPRM</sequence>
<keyword evidence="7" id="KW-1185">Reference proteome</keyword>
<feature type="compositionally biased region" description="Polar residues" evidence="5">
    <location>
        <begin position="26"/>
        <end position="38"/>
    </location>
</feature>
<dbReference type="Pfam" id="PF06253">
    <property type="entry name" value="MTTB"/>
    <property type="match status" value="1"/>
</dbReference>
<dbReference type="InterPro" id="IPR010426">
    <property type="entry name" value="MTTB_MeTrfase"/>
</dbReference>
<organism evidence="6 7">
    <name type="scientific">Ruegeria haliotis</name>
    <dbReference type="NCBI Taxonomy" id="2747601"/>
    <lineage>
        <taxon>Bacteria</taxon>
        <taxon>Pseudomonadati</taxon>
        <taxon>Pseudomonadota</taxon>
        <taxon>Alphaproteobacteria</taxon>
        <taxon>Rhodobacterales</taxon>
        <taxon>Roseobacteraceae</taxon>
        <taxon>Ruegeria</taxon>
    </lineage>
</organism>
<dbReference type="PIRSF" id="PIRSF037567">
    <property type="entry name" value="MTTB_MeTrfase"/>
    <property type="match status" value="1"/>
</dbReference>
<evidence type="ECO:0000313" key="7">
    <source>
        <dbReference type="Proteomes" id="UP000630805"/>
    </source>
</evidence>
<dbReference type="Proteomes" id="UP000630805">
    <property type="component" value="Unassembled WGS sequence"/>
</dbReference>
<keyword evidence="3 4" id="KW-0808">Transferase</keyword>
<evidence type="ECO:0000256" key="3">
    <source>
        <dbReference type="ARBA" id="ARBA00022679"/>
    </source>
</evidence>
<proteinExistence type="inferred from homology"/>
<feature type="region of interest" description="Disordered" evidence="5">
    <location>
        <begin position="24"/>
        <end position="45"/>
    </location>
</feature>
<dbReference type="GO" id="GO:0008168">
    <property type="term" value="F:methyltransferase activity"/>
    <property type="evidence" value="ECO:0007669"/>
    <property type="project" value="UniProtKB-KW"/>
</dbReference>
<dbReference type="Gene3D" id="3.20.20.480">
    <property type="entry name" value="Trimethylamine methyltransferase-like"/>
    <property type="match status" value="1"/>
</dbReference>